<dbReference type="KEGG" id="als:DJ013_02230"/>
<reference evidence="1 2" key="1">
    <citation type="submission" date="2018-05" db="EMBL/GenBank/DDBJ databases">
        <title>Complete genome sequence of Arcticibacterium luteifluviistationis SM1504T, a cytophagaceae bacterium isolated from Arctic surface seawater.</title>
        <authorList>
            <person name="Li Y."/>
            <person name="Qin Q.-L."/>
        </authorList>
    </citation>
    <scope>NUCLEOTIDE SEQUENCE [LARGE SCALE GENOMIC DNA]</scope>
    <source>
        <strain evidence="1 2">SM1504</strain>
    </source>
</reference>
<keyword evidence="2" id="KW-1185">Reference proteome</keyword>
<dbReference type="RefSeq" id="WP_111374129.1">
    <property type="nucleotide sequence ID" value="NZ_CP029480.1"/>
</dbReference>
<dbReference type="InterPro" id="IPR009199">
    <property type="entry name" value="PhoPQ-act_pathogen-rel_PqaA"/>
</dbReference>
<dbReference type="InterPro" id="IPR029058">
    <property type="entry name" value="AB_hydrolase_fold"/>
</dbReference>
<dbReference type="EMBL" id="CP029480">
    <property type="protein sequence ID" value="AWW00763.1"/>
    <property type="molecule type" value="Genomic_DNA"/>
</dbReference>
<dbReference type="AlphaFoldDB" id="A0A2Z4GH69"/>
<dbReference type="Proteomes" id="UP000249873">
    <property type="component" value="Chromosome"/>
</dbReference>
<protein>
    <submittedName>
        <fullName evidence="1">PhoPQ-activated pathogenicity-like protein PqaA type</fullName>
    </submittedName>
</protein>
<dbReference type="PANTHER" id="PTHR31497:SF0">
    <property type="entry name" value="AUTOCRINE PROLIFERATION REPRESSOR PROTEIN A"/>
    <property type="match status" value="1"/>
</dbReference>
<dbReference type="PANTHER" id="PTHR31497">
    <property type="entry name" value="AUTOCRINE PROLIFERATION REPRESSOR PROTEIN A"/>
    <property type="match status" value="1"/>
</dbReference>
<sequence length="453" mass="50838">MRTKSIIFLFLASCLFFQSCRKEPAQQVVVNSKNALETYVAKPDTAFQWSVTDSFELEGIKGYQLIMTSQVWQGITWKHQLTVFVPTEVDYTGSLLFISGGKNENSEPSLRSNTDDLATGLASIALKNKAVVSLLRQTPNQPLYGDLTEDALISYTLHNFKKDGNYEWPLLFPMVKSAVRGMDAVQEFGEQNLNKKIEKFTISGLSKRGWTTWLTGSQDSRVEAIGPMVIDVLNMPVSLQYQISTWNDYSIEIQDYVALEIPQSMASDTGTYLVDMIDPYSYRKKLDMPKMIFIGTNDPYWPIDAMKNYYDSIPGENYIHIVANAGHDLAGGEQALEALGAFFGNTIQKKAYPKCTWTTEATDKGLAINVKTSADRLVDVIVWTANSNDRDFRDDEWTSKSLGIKNVESVDVLESYAKSAFKAQYIDLKYQDANGGTFTESTRTFVTNASELL</sequence>
<gene>
    <name evidence="1" type="ORF">DJ013_02230</name>
</gene>
<dbReference type="Gene3D" id="3.40.50.1820">
    <property type="entry name" value="alpha/beta hydrolase"/>
    <property type="match status" value="1"/>
</dbReference>
<evidence type="ECO:0000313" key="2">
    <source>
        <dbReference type="Proteomes" id="UP000249873"/>
    </source>
</evidence>
<dbReference type="SUPFAM" id="SSF53474">
    <property type="entry name" value="alpha/beta-Hydrolases"/>
    <property type="match status" value="1"/>
</dbReference>
<dbReference type="OrthoDB" id="8950502at2"/>
<accession>A0A2Z4GH69</accession>
<dbReference type="Pfam" id="PF10142">
    <property type="entry name" value="PhoPQ_related"/>
    <property type="match status" value="1"/>
</dbReference>
<dbReference type="PROSITE" id="PS51257">
    <property type="entry name" value="PROKAR_LIPOPROTEIN"/>
    <property type="match status" value="1"/>
</dbReference>
<proteinExistence type="predicted"/>
<organism evidence="1 2">
    <name type="scientific">Arcticibacterium luteifluviistationis</name>
    <dbReference type="NCBI Taxonomy" id="1784714"/>
    <lineage>
        <taxon>Bacteria</taxon>
        <taxon>Pseudomonadati</taxon>
        <taxon>Bacteroidota</taxon>
        <taxon>Cytophagia</taxon>
        <taxon>Cytophagales</taxon>
        <taxon>Leadbetterellaceae</taxon>
        <taxon>Arcticibacterium</taxon>
    </lineage>
</organism>
<evidence type="ECO:0000313" key="1">
    <source>
        <dbReference type="EMBL" id="AWW00763.1"/>
    </source>
</evidence>
<name>A0A2Z4GH69_9BACT</name>
<dbReference type="PIRSF" id="PIRSF014728">
    <property type="entry name" value="PqaA"/>
    <property type="match status" value="1"/>
</dbReference>